<dbReference type="Gene3D" id="3.30.559.10">
    <property type="entry name" value="Chloramphenicol acetyltransferase-like domain"/>
    <property type="match status" value="1"/>
</dbReference>
<gene>
    <name evidence="1" type="ORF">N7494_012934</name>
</gene>
<organism evidence="1 2">
    <name type="scientific">Penicillium frequentans</name>
    <dbReference type="NCBI Taxonomy" id="3151616"/>
    <lineage>
        <taxon>Eukaryota</taxon>
        <taxon>Fungi</taxon>
        <taxon>Dikarya</taxon>
        <taxon>Ascomycota</taxon>
        <taxon>Pezizomycotina</taxon>
        <taxon>Eurotiomycetes</taxon>
        <taxon>Eurotiomycetidae</taxon>
        <taxon>Eurotiales</taxon>
        <taxon>Aspergillaceae</taxon>
        <taxon>Penicillium</taxon>
    </lineage>
</organism>
<sequence length="454" mass="51026">MPWTQKEDYWEAPLDVHEQFFNHIKDLTIPTGRENWMIMLNAELSYPPELDITTQLRKAWKAIRFRHPGIATELDPSGQNKRYYPIHDEGALESWAATTFNVVEDAPSAYEFLHSAIVRIAPPQATCYWIPKSNELALLSSHWRWDAHGSLWLMHDLLSELESPSLVSTFTGQEARNLAPSLDEVVGMPEKEDWDPNWEVQAAALHADAVTSDGTPAFTMREYPQMLPGNTARSEIVFSVEETSAVLAAIRARGLTVTPVINASVIEEAVCRNPNSDASRFISYGIFDLRKYCPPPSNGSTEAVSHRVLGLPLNVSTRASWIELVGTLKEYYGRSWTGESDALFVRRAFVEQILKKMEDPGAQHPVVSEPYFNNLGIVEGYLGHRYGDVKVKNVGFNDTIITAALVIHCFTWRGKLHLSLGYNEVFHEAGFVEEYLLAVKNNVLANLGLTNSEH</sequence>
<dbReference type="Proteomes" id="UP001220324">
    <property type="component" value="Unassembled WGS sequence"/>
</dbReference>
<dbReference type="PANTHER" id="PTHR42034:SF1">
    <property type="entry name" value="CONDENSATION DOMAIN-CONTAINING PROTEIN"/>
    <property type="match status" value="1"/>
</dbReference>
<protein>
    <submittedName>
        <fullName evidence="1">Uncharacterized protein</fullName>
    </submittedName>
</protein>
<dbReference type="EMBL" id="JAQIZZ010000008">
    <property type="protein sequence ID" value="KAJ5526284.1"/>
    <property type="molecule type" value="Genomic_DNA"/>
</dbReference>
<keyword evidence="2" id="KW-1185">Reference proteome</keyword>
<evidence type="ECO:0000313" key="1">
    <source>
        <dbReference type="EMBL" id="KAJ5526284.1"/>
    </source>
</evidence>
<dbReference type="SUPFAM" id="SSF52777">
    <property type="entry name" value="CoA-dependent acyltransferases"/>
    <property type="match status" value="1"/>
</dbReference>
<dbReference type="PANTHER" id="PTHR42034">
    <property type="entry name" value="CHROMOSOME 7, WHOLE GENOME SHOTGUN SEQUENCE-RELATED"/>
    <property type="match status" value="1"/>
</dbReference>
<name>A0AAD6CMK7_9EURO</name>
<evidence type="ECO:0000313" key="2">
    <source>
        <dbReference type="Proteomes" id="UP001220324"/>
    </source>
</evidence>
<comment type="caution">
    <text evidence="1">The sequence shown here is derived from an EMBL/GenBank/DDBJ whole genome shotgun (WGS) entry which is preliminary data.</text>
</comment>
<proteinExistence type="predicted"/>
<dbReference type="AlphaFoldDB" id="A0AAD6CMK7"/>
<dbReference type="InterPro" id="IPR023213">
    <property type="entry name" value="CAT-like_dom_sf"/>
</dbReference>
<reference evidence="1 2" key="1">
    <citation type="journal article" date="2023" name="IMA Fungus">
        <title>Comparative genomic study of the Penicillium genus elucidates a diverse pangenome and 15 lateral gene transfer events.</title>
        <authorList>
            <person name="Petersen C."/>
            <person name="Sorensen T."/>
            <person name="Nielsen M.R."/>
            <person name="Sondergaard T.E."/>
            <person name="Sorensen J.L."/>
            <person name="Fitzpatrick D.A."/>
            <person name="Frisvad J.C."/>
            <person name="Nielsen K.L."/>
        </authorList>
    </citation>
    <scope>NUCLEOTIDE SEQUENCE [LARGE SCALE GENOMIC DNA]</scope>
    <source>
        <strain evidence="1 2">IBT 35679</strain>
    </source>
</reference>
<dbReference type="Gene3D" id="3.30.559.30">
    <property type="entry name" value="Nonribosomal peptide synthetase, condensation domain"/>
    <property type="match status" value="1"/>
</dbReference>
<accession>A0AAD6CMK7</accession>